<evidence type="ECO:0000256" key="2">
    <source>
        <dbReference type="PIRSR" id="PIRSR006232-1"/>
    </source>
</evidence>
<evidence type="ECO:0000313" key="6">
    <source>
        <dbReference type="EMBL" id="RRN46130.1"/>
    </source>
</evidence>
<dbReference type="PIRSF" id="PIRSF006232">
    <property type="entry name" value="Pirin"/>
    <property type="match status" value="1"/>
</dbReference>
<dbReference type="AlphaFoldDB" id="A0A426FTY8"/>
<feature type="domain" description="Pirin C-terminal" evidence="5">
    <location>
        <begin position="200"/>
        <end position="301"/>
    </location>
</feature>
<dbReference type="InterPro" id="IPR012093">
    <property type="entry name" value="Pirin"/>
</dbReference>
<feature type="binding site" evidence="2">
    <location>
        <position position="83"/>
    </location>
    <ligand>
        <name>Fe cation</name>
        <dbReference type="ChEBI" id="CHEBI:24875"/>
    </ligand>
</feature>
<organism evidence="6 7">
    <name type="scientific">Lautropia dentalis</name>
    <dbReference type="NCBI Taxonomy" id="2490857"/>
    <lineage>
        <taxon>Bacteria</taxon>
        <taxon>Pseudomonadati</taxon>
        <taxon>Pseudomonadota</taxon>
        <taxon>Betaproteobacteria</taxon>
        <taxon>Burkholderiales</taxon>
        <taxon>Burkholderiaceae</taxon>
        <taxon>Lautropia</taxon>
    </lineage>
</organism>
<dbReference type="CDD" id="cd02909">
    <property type="entry name" value="cupin_pirin_N"/>
    <property type="match status" value="1"/>
</dbReference>
<dbReference type="Gene3D" id="2.60.120.10">
    <property type="entry name" value="Jelly Rolls"/>
    <property type="match status" value="2"/>
</dbReference>
<reference evidence="6 7" key="1">
    <citation type="submission" date="2018-11" db="EMBL/GenBank/DDBJ databases">
        <title>Genome sequencing of Lautropia sp. KCOM 2505 (= ChDC F240).</title>
        <authorList>
            <person name="Kook J.-K."/>
            <person name="Park S.-N."/>
            <person name="Lim Y.K."/>
        </authorList>
    </citation>
    <scope>NUCLEOTIDE SEQUENCE [LARGE SCALE GENOMIC DNA]</scope>
    <source>
        <strain evidence="6 7">KCOM 2505</strain>
    </source>
</reference>
<dbReference type="OrthoDB" id="321327at2"/>
<evidence type="ECO:0000259" key="4">
    <source>
        <dbReference type="Pfam" id="PF02678"/>
    </source>
</evidence>
<feature type="domain" description="Pirin N-terminal" evidence="4">
    <location>
        <begin position="41"/>
        <end position="147"/>
    </location>
</feature>
<gene>
    <name evidence="6" type="ORF">EHV23_05815</name>
</gene>
<dbReference type="PANTHER" id="PTHR43594:SF1">
    <property type="entry name" value="QUERCETIN 2,3-DIOXYGENASE PA2418-RELATED"/>
    <property type="match status" value="1"/>
</dbReference>
<comment type="caution">
    <text evidence="6">The sequence shown here is derived from an EMBL/GenBank/DDBJ whole genome shotgun (WGS) entry which is preliminary data.</text>
</comment>
<dbReference type="Pfam" id="PF02678">
    <property type="entry name" value="Pirin"/>
    <property type="match status" value="1"/>
</dbReference>
<evidence type="ECO:0000313" key="7">
    <source>
        <dbReference type="Proteomes" id="UP000270261"/>
    </source>
</evidence>
<dbReference type="InterPro" id="IPR053186">
    <property type="entry name" value="QDO-related"/>
</dbReference>
<dbReference type="InterPro" id="IPR008778">
    <property type="entry name" value="Pirin_C_dom"/>
</dbReference>
<protein>
    <submittedName>
        <fullName evidence="6">Pirin family protein</fullName>
    </submittedName>
</protein>
<keyword evidence="2" id="KW-0408">Iron</keyword>
<dbReference type="GO" id="GO:0046872">
    <property type="term" value="F:metal ion binding"/>
    <property type="evidence" value="ECO:0007669"/>
    <property type="project" value="UniProtKB-KW"/>
</dbReference>
<keyword evidence="7" id="KW-1185">Reference proteome</keyword>
<dbReference type="InterPro" id="IPR014710">
    <property type="entry name" value="RmlC-like_jellyroll"/>
</dbReference>
<feature type="binding site" evidence="2">
    <location>
        <position position="127"/>
    </location>
    <ligand>
        <name>Fe cation</name>
        <dbReference type="ChEBI" id="CHEBI:24875"/>
    </ligand>
</feature>
<dbReference type="PANTHER" id="PTHR43594">
    <property type="entry name" value="QUERCETIN 2,3-DIOXYGENASE"/>
    <property type="match status" value="1"/>
</dbReference>
<evidence type="ECO:0000259" key="5">
    <source>
        <dbReference type="Pfam" id="PF05726"/>
    </source>
</evidence>
<feature type="binding site" evidence="2">
    <location>
        <position position="81"/>
    </location>
    <ligand>
        <name>Fe cation</name>
        <dbReference type="ChEBI" id="CHEBI:24875"/>
    </ligand>
</feature>
<feature type="binding site" evidence="2">
    <location>
        <position position="125"/>
    </location>
    <ligand>
        <name>Fe cation</name>
        <dbReference type="ChEBI" id="CHEBI:24875"/>
    </ligand>
</feature>
<evidence type="ECO:0000256" key="1">
    <source>
        <dbReference type="ARBA" id="ARBA00008416"/>
    </source>
</evidence>
<dbReference type="SUPFAM" id="SSF51182">
    <property type="entry name" value="RmlC-like cupins"/>
    <property type="match status" value="1"/>
</dbReference>
<dbReference type="Pfam" id="PF05726">
    <property type="entry name" value="Pirin_C"/>
    <property type="match status" value="1"/>
</dbReference>
<dbReference type="Proteomes" id="UP000270261">
    <property type="component" value="Unassembled WGS sequence"/>
</dbReference>
<sequence>MVTPVADAVVHTSPHLSTAAKAIVQIGDKPGRHWVGDGFPVHGMFGYNHGAAARSPFLMMDYAAPTTFAPNSGHPRGVGGHPHRGFETVTIVYDGEVEHRDSTGAGGVIGKGDVQWMTAGAGVIHEEFHSEAYSRRGGPFEMVQLWVNLPAKDKMTPARYQSITARQIPVVGLGQGVVRVIAGEFDGHTGPAQTHTPMNVWDVRLPAGQTASLLQPDGWTTLLLVQAGSVQVNGQEVTEGRLVTLSREGSGLTLEAAADARVLLMAGEPIDEPVAGYGPFVMNTREEIQQAILDFNSGRFGGMH</sequence>
<dbReference type="InterPro" id="IPR011051">
    <property type="entry name" value="RmlC_Cupin_sf"/>
</dbReference>
<comment type="cofactor">
    <cofactor evidence="2">
        <name>Fe cation</name>
        <dbReference type="ChEBI" id="CHEBI:24875"/>
    </cofactor>
    <text evidence="2">Binds 1 Fe cation per subunit.</text>
</comment>
<dbReference type="EMBL" id="RRUE01000001">
    <property type="protein sequence ID" value="RRN46130.1"/>
    <property type="molecule type" value="Genomic_DNA"/>
</dbReference>
<evidence type="ECO:0000256" key="3">
    <source>
        <dbReference type="RuleBase" id="RU003457"/>
    </source>
</evidence>
<accession>A0A426FTY8</accession>
<name>A0A426FTY8_9BURK</name>
<keyword evidence="2" id="KW-0479">Metal-binding</keyword>
<proteinExistence type="inferred from homology"/>
<dbReference type="CDD" id="cd02247">
    <property type="entry name" value="cupin_pirin_C"/>
    <property type="match status" value="1"/>
</dbReference>
<dbReference type="InterPro" id="IPR003829">
    <property type="entry name" value="Pirin_N_dom"/>
</dbReference>
<comment type="similarity">
    <text evidence="1 3">Belongs to the pirin family.</text>
</comment>
<dbReference type="RefSeq" id="WP_125095556.1">
    <property type="nucleotide sequence ID" value="NZ_RRUE01000001.1"/>
</dbReference>